<dbReference type="SUPFAM" id="SSF160719">
    <property type="entry name" value="gpW/gp25-like"/>
    <property type="match status" value="1"/>
</dbReference>
<dbReference type="Pfam" id="PF04965">
    <property type="entry name" value="GPW_gp25"/>
    <property type="match status" value="1"/>
</dbReference>
<evidence type="ECO:0000313" key="2">
    <source>
        <dbReference type="EMBL" id="PUB17273.1"/>
    </source>
</evidence>
<sequence>MSQFSGPGTVRQARSEAIQPSLWDRLINDMPGLEAEIDSLRRELIKVLGSHEKLDSLVADGTRAVEADPSLTDDTKRQIYLLTTNLRRHHALQESGIMVTRDVLREAVRRDIETLFNIERMAADTMMTDHEAATTETPEELLADFPHVRRSVINYGVPSFSGRSGSDFDKNELARDLKQVLTVFEPRLKPNTIKVGIDLSDKTGMKITVDAVLMLSPTPERLKLSTTIDLDNGVAATMFEDD</sequence>
<dbReference type="InterPro" id="IPR017737">
    <property type="entry name" value="TssE1-like"/>
</dbReference>
<keyword evidence="3" id="KW-1185">Reference proteome</keyword>
<dbReference type="NCBIfam" id="TIGR03357">
    <property type="entry name" value="VI_zyme"/>
    <property type="match status" value="1"/>
</dbReference>
<comment type="caution">
    <text evidence="2">The sequence shown here is derived from an EMBL/GenBank/DDBJ whole genome shotgun (WGS) entry which is preliminary data.</text>
</comment>
<dbReference type="InterPro" id="IPR007048">
    <property type="entry name" value="IraD/Gp25-like"/>
</dbReference>
<gene>
    <name evidence="2" type="ORF">C8N45_102285</name>
</gene>
<name>A0A2T6KM42_9RHOB</name>
<organism evidence="2 3">
    <name type="scientific">Yoonia sediminilitoris</name>
    <dbReference type="NCBI Taxonomy" id="1286148"/>
    <lineage>
        <taxon>Bacteria</taxon>
        <taxon>Pseudomonadati</taxon>
        <taxon>Pseudomonadota</taxon>
        <taxon>Alphaproteobacteria</taxon>
        <taxon>Rhodobacterales</taxon>
        <taxon>Paracoccaceae</taxon>
        <taxon>Yoonia</taxon>
    </lineage>
</organism>
<dbReference type="PANTHER" id="PTHR38595:SF1">
    <property type="entry name" value="TYPE VI SECRETION SYSTEM COMPONENT TSSE1"/>
    <property type="match status" value="1"/>
</dbReference>
<proteinExistence type="predicted"/>
<evidence type="ECO:0000259" key="1">
    <source>
        <dbReference type="Pfam" id="PF04965"/>
    </source>
</evidence>
<dbReference type="Proteomes" id="UP000244523">
    <property type="component" value="Unassembled WGS sequence"/>
</dbReference>
<dbReference type="PANTHER" id="PTHR38595">
    <property type="entry name" value="CYTOPLASMIC PROTEIN-RELATED"/>
    <property type="match status" value="1"/>
</dbReference>
<evidence type="ECO:0000313" key="3">
    <source>
        <dbReference type="Proteomes" id="UP000244523"/>
    </source>
</evidence>
<dbReference type="RefSeq" id="WP_108385419.1">
    <property type="nucleotide sequence ID" value="NZ_QBUD01000002.1"/>
</dbReference>
<dbReference type="OrthoDB" id="119583at2"/>
<dbReference type="AlphaFoldDB" id="A0A2T6KM42"/>
<protein>
    <submittedName>
        <fullName evidence="2">Type VI secretion system protein ImpF</fullName>
    </submittedName>
</protein>
<dbReference type="InterPro" id="IPR053176">
    <property type="entry name" value="T6SS_TssE1-like"/>
</dbReference>
<accession>A0A2T6KM42</accession>
<feature type="domain" description="IraD/Gp25-like" evidence="1">
    <location>
        <begin position="104"/>
        <end position="217"/>
    </location>
</feature>
<dbReference type="EMBL" id="QBUD01000002">
    <property type="protein sequence ID" value="PUB17273.1"/>
    <property type="molecule type" value="Genomic_DNA"/>
</dbReference>
<reference evidence="2 3" key="1">
    <citation type="submission" date="2018-04" db="EMBL/GenBank/DDBJ databases">
        <title>Genomic Encyclopedia of Archaeal and Bacterial Type Strains, Phase II (KMG-II): from individual species to whole genera.</title>
        <authorList>
            <person name="Goeker M."/>
        </authorList>
    </citation>
    <scope>NUCLEOTIDE SEQUENCE [LARGE SCALE GENOMIC DNA]</scope>
    <source>
        <strain evidence="2 3">DSM 29955</strain>
    </source>
</reference>